<dbReference type="EMBL" id="CAJNOH010001018">
    <property type="protein sequence ID" value="CAF1164187.1"/>
    <property type="molecule type" value="Genomic_DNA"/>
</dbReference>
<dbReference type="GO" id="GO:0003676">
    <property type="term" value="F:nucleic acid binding"/>
    <property type="evidence" value="ECO:0007669"/>
    <property type="project" value="InterPro"/>
</dbReference>
<feature type="signal peptide" evidence="8">
    <location>
        <begin position="1"/>
        <end position="21"/>
    </location>
</feature>
<evidence type="ECO:0000313" key="11">
    <source>
        <dbReference type="Proteomes" id="UP000663870"/>
    </source>
</evidence>
<keyword evidence="7" id="KW-0325">Glycoprotein</keyword>
<evidence type="ECO:0000256" key="7">
    <source>
        <dbReference type="ARBA" id="ARBA00023180"/>
    </source>
</evidence>
<dbReference type="Proteomes" id="UP000663854">
    <property type="component" value="Unassembled WGS sequence"/>
</dbReference>
<dbReference type="Gene3D" id="1.10.575.10">
    <property type="entry name" value="P1 Nuclease"/>
    <property type="match status" value="1"/>
</dbReference>
<dbReference type="CDD" id="cd11010">
    <property type="entry name" value="S1-P1_nuclease"/>
    <property type="match status" value="1"/>
</dbReference>
<dbReference type="PANTHER" id="PTHR33146:SF26">
    <property type="entry name" value="ENDONUCLEASE 4"/>
    <property type="match status" value="1"/>
</dbReference>
<sequence>MFSSFFSIIILCGAIVQDVYSWGVIGHSVVAHLAQSQLTDEASHWVKSLVPWYLSGNLTAVAIWADDILYPDTNSFGYPNWQWSRPLHYINTPAWACNYDSSRDCINGVCIEGALKNYSKRAIDANLDDVQHQEALMFLVHYVADIHQPLHVGFQEDNGGNRVRGYFMNETYPTNLHSLWDSGLLNIRLSRDFGSNITSYYEYVHTLMISQTPTTSDDDFNQWIRESSKVVCQQVYLDETNMTMNASVNFTLGDIYYERNIGIIEQRLAQGSRRLSVLFNRLAANRPMVPSRCEKLCSNMIKLIVLMCITLKSFLS</sequence>
<dbReference type="GO" id="GO:0046872">
    <property type="term" value="F:metal ion binding"/>
    <property type="evidence" value="ECO:0007669"/>
    <property type="project" value="UniProtKB-KW"/>
</dbReference>
<comment type="caution">
    <text evidence="10">The sequence shown here is derived from an EMBL/GenBank/DDBJ whole genome shotgun (WGS) entry which is preliminary data.</text>
</comment>
<gene>
    <name evidence="10" type="ORF">JXQ802_LOCUS31968</name>
    <name evidence="9" type="ORF">PYM288_LOCUS22912</name>
</gene>
<name>A0A815H8E6_9BILA</name>
<evidence type="ECO:0000313" key="9">
    <source>
        <dbReference type="EMBL" id="CAF1164187.1"/>
    </source>
</evidence>
<evidence type="ECO:0000256" key="4">
    <source>
        <dbReference type="ARBA" id="ARBA00022759"/>
    </source>
</evidence>
<dbReference type="AlphaFoldDB" id="A0A815H8E6"/>
<keyword evidence="2" id="KW-0540">Nuclease</keyword>
<protein>
    <recommendedName>
        <fullName evidence="12">Aspergillus nuclease S(1)</fullName>
    </recommendedName>
</protein>
<dbReference type="Pfam" id="PF02265">
    <property type="entry name" value="S1-P1_nuclease"/>
    <property type="match status" value="1"/>
</dbReference>
<dbReference type="EMBL" id="CAJNOL010001383">
    <property type="protein sequence ID" value="CAF1348666.1"/>
    <property type="molecule type" value="Genomic_DNA"/>
</dbReference>
<evidence type="ECO:0000313" key="10">
    <source>
        <dbReference type="EMBL" id="CAF1348666.1"/>
    </source>
</evidence>
<dbReference type="InterPro" id="IPR003154">
    <property type="entry name" value="S1/P1nuclease"/>
</dbReference>
<keyword evidence="4" id="KW-0255">Endonuclease</keyword>
<accession>A0A815H8E6</accession>
<dbReference type="InterPro" id="IPR008947">
    <property type="entry name" value="PLipase_C/P1_nuclease_dom_sf"/>
</dbReference>
<dbReference type="Proteomes" id="UP000663870">
    <property type="component" value="Unassembled WGS sequence"/>
</dbReference>
<keyword evidence="8" id="KW-0732">Signal</keyword>
<dbReference type="GO" id="GO:0004519">
    <property type="term" value="F:endonuclease activity"/>
    <property type="evidence" value="ECO:0007669"/>
    <property type="project" value="UniProtKB-KW"/>
</dbReference>
<proteinExistence type="inferred from homology"/>
<evidence type="ECO:0008006" key="12">
    <source>
        <dbReference type="Google" id="ProtNLM"/>
    </source>
</evidence>
<evidence type="ECO:0000256" key="5">
    <source>
        <dbReference type="ARBA" id="ARBA00022801"/>
    </source>
</evidence>
<keyword evidence="5" id="KW-0378">Hydrolase</keyword>
<feature type="chain" id="PRO_5036227678" description="Aspergillus nuclease S(1)" evidence="8">
    <location>
        <begin position="22"/>
        <end position="316"/>
    </location>
</feature>
<dbReference type="PANTHER" id="PTHR33146">
    <property type="entry name" value="ENDONUCLEASE 4"/>
    <property type="match status" value="1"/>
</dbReference>
<organism evidence="10 11">
    <name type="scientific">Rotaria sordida</name>
    <dbReference type="NCBI Taxonomy" id="392033"/>
    <lineage>
        <taxon>Eukaryota</taxon>
        <taxon>Metazoa</taxon>
        <taxon>Spiralia</taxon>
        <taxon>Gnathifera</taxon>
        <taxon>Rotifera</taxon>
        <taxon>Eurotatoria</taxon>
        <taxon>Bdelloidea</taxon>
        <taxon>Philodinida</taxon>
        <taxon>Philodinidae</taxon>
        <taxon>Rotaria</taxon>
    </lineage>
</organism>
<dbReference type="SUPFAM" id="SSF48537">
    <property type="entry name" value="Phospholipase C/P1 nuclease"/>
    <property type="match status" value="1"/>
</dbReference>
<dbReference type="GO" id="GO:0016788">
    <property type="term" value="F:hydrolase activity, acting on ester bonds"/>
    <property type="evidence" value="ECO:0007669"/>
    <property type="project" value="InterPro"/>
</dbReference>
<keyword evidence="3" id="KW-0479">Metal-binding</keyword>
<evidence type="ECO:0000256" key="1">
    <source>
        <dbReference type="ARBA" id="ARBA00009547"/>
    </source>
</evidence>
<keyword evidence="6" id="KW-1015">Disulfide bond</keyword>
<evidence type="ECO:0000256" key="8">
    <source>
        <dbReference type="SAM" id="SignalP"/>
    </source>
</evidence>
<dbReference type="GO" id="GO:0006308">
    <property type="term" value="P:DNA catabolic process"/>
    <property type="evidence" value="ECO:0007669"/>
    <property type="project" value="InterPro"/>
</dbReference>
<keyword evidence="11" id="KW-1185">Reference proteome</keyword>
<evidence type="ECO:0000256" key="2">
    <source>
        <dbReference type="ARBA" id="ARBA00022722"/>
    </source>
</evidence>
<evidence type="ECO:0000256" key="6">
    <source>
        <dbReference type="ARBA" id="ARBA00023157"/>
    </source>
</evidence>
<evidence type="ECO:0000256" key="3">
    <source>
        <dbReference type="ARBA" id="ARBA00022723"/>
    </source>
</evidence>
<reference evidence="10" key="1">
    <citation type="submission" date="2021-02" db="EMBL/GenBank/DDBJ databases">
        <authorList>
            <person name="Nowell W R."/>
        </authorList>
    </citation>
    <scope>NUCLEOTIDE SEQUENCE</scope>
</reference>
<comment type="similarity">
    <text evidence="1">Belongs to the nuclease type I family.</text>
</comment>